<dbReference type="GO" id="GO:0004765">
    <property type="term" value="F:shikimate kinase activity"/>
    <property type="evidence" value="ECO:0007669"/>
    <property type="project" value="UniProtKB-UniRule"/>
</dbReference>
<evidence type="ECO:0000256" key="8">
    <source>
        <dbReference type="ARBA" id="ARBA00022840"/>
    </source>
</evidence>
<dbReference type="AlphaFoldDB" id="A0A0V8RWK4"/>
<dbReference type="UniPathway" id="UPA00053">
    <property type="reaction ID" value="UER00088"/>
</dbReference>
<keyword evidence="11" id="KW-0963">Cytoplasm</keyword>
<comment type="subcellular location">
    <subcellularLocation>
        <location evidence="11">Cytoplasm</location>
    </subcellularLocation>
</comment>
<dbReference type="OrthoDB" id="379100at2157"/>
<evidence type="ECO:0000256" key="11">
    <source>
        <dbReference type="HAMAP-Rule" id="MF_00370"/>
    </source>
</evidence>
<comment type="pathway">
    <text evidence="1 11">Metabolic intermediate biosynthesis; chorismate biosynthesis; chorismate from D-erythrose 4-phosphate and phosphoenolpyruvate: step 5/7.</text>
</comment>
<dbReference type="SUPFAM" id="SSF54211">
    <property type="entry name" value="Ribosomal protein S5 domain 2-like"/>
    <property type="match status" value="1"/>
</dbReference>
<evidence type="ECO:0000313" key="13">
    <source>
        <dbReference type="EMBL" id="KSW12413.1"/>
    </source>
</evidence>
<reference evidence="13 14" key="1">
    <citation type="submission" date="2015-11" db="EMBL/GenBank/DDBJ databases">
        <title>Genome sequence of Pyrodictium occultum PL-19, a marine hyperthermophilic archaeon isolated from Volcano, Italy.</title>
        <authorList>
            <person name="Utturkar S."/>
            <person name="Huber H."/>
            <person name="Leptihn S."/>
            <person name="Brown S."/>
            <person name="Stetter K.O."/>
            <person name="Podar M."/>
        </authorList>
    </citation>
    <scope>NUCLEOTIDE SEQUENCE [LARGE SCALE GENOMIC DNA]</scope>
    <source>
        <strain evidence="13 14">PL-19</strain>
    </source>
</reference>
<comment type="caution">
    <text evidence="13">The sequence shown here is derived from an EMBL/GenBank/DDBJ whole genome shotgun (WGS) entry which is preliminary data.</text>
</comment>
<evidence type="ECO:0000256" key="9">
    <source>
        <dbReference type="ARBA" id="ARBA00023141"/>
    </source>
</evidence>
<feature type="domain" description="GHMP kinase N-terminal" evidence="12">
    <location>
        <begin position="79"/>
        <end position="144"/>
    </location>
</feature>
<dbReference type="HAMAP" id="MF_00370">
    <property type="entry name" value="Shik_kinase_arch"/>
    <property type="match status" value="1"/>
</dbReference>
<protein>
    <recommendedName>
        <fullName evidence="4 11">Shikimate kinase</fullName>
        <shortName evidence="11">SK</shortName>
        <ecNumber evidence="3 11">2.7.1.71</ecNumber>
    </recommendedName>
</protein>
<proteinExistence type="inferred from homology"/>
<keyword evidence="5 11" id="KW-0028">Amino-acid biosynthesis</keyword>
<keyword evidence="7 11" id="KW-0418">Kinase</keyword>
<dbReference type="NCBIfam" id="TIGR01920">
    <property type="entry name" value="Shik_kin_archae"/>
    <property type="match status" value="1"/>
</dbReference>
<evidence type="ECO:0000256" key="7">
    <source>
        <dbReference type="ARBA" id="ARBA00022777"/>
    </source>
</evidence>
<dbReference type="Pfam" id="PF00288">
    <property type="entry name" value="GHMP_kinases_N"/>
    <property type="match status" value="1"/>
</dbReference>
<sequence length="294" mass="29925">MERSRSRAHAALGLVNAIGTGGLGAAAALDLWVEVEVWRCSSPRGYTVTRGERVEIHPAILESVSEAAAGLLGRSPGPVCARGSSDIPLEAGLKGSSALVNALLEAVLRLHGVSVGVEELARLGVEAARRAGLTVTGALDDHLAVSGCGGYATDNTRQAIVARMPRVSGYAAVVVPGRRSIRSIDPGSFAKYRRLYMAAWRLLESGDWLSAATVNGAATMLATGGEPGRLLGLLGEEGALAVGVSGKGPAAYIVAGSRGEAERLLEPLAAALGAGEALTARILPCPGGEAGPRP</sequence>
<evidence type="ECO:0000256" key="1">
    <source>
        <dbReference type="ARBA" id="ARBA00004842"/>
    </source>
</evidence>
<dbReference type="GO" id="GO:0008652">
    <property type="term" value="P:amino acid biosynthetic process"/>
    <property type="evidence" value="ECO:0007669"/>
    <property type="project" value="UniProtKB-KW"/>
</dbReference>
<dbReference type="EC" id="2.7.1.71" evidence="3 11"/>
<dbReference type="GO" id="GO:0005737">
    <property type="term" value="C:cytoplasm"/>
    <property type="evidence" value="ECO:0007669"/>
    <property type="project" value="UniProtKB-SubCell"/>
</dbReference>
<keyword evidence="6 11" id="KW-0547">Nucleotide-binding</keyword>
<dbReference type="EMBL" id="LNTB01000001">
    <property type="protein sequence ID" value="KSW12413.1"/>
    <property type="molecule type" value="Genomic_DNA"/>
</dbReference>
<evidence type="ECO:0000256" key="6">
    <source>
        <dbReference type="ARBA" id="ARBA00022741"/>
    </source>
</evidence>
<accession>A0A0V8RWK4</accession>
<evidence type="ECO:0000256" key="2">
    <source>
        <dbReference type="ARBA" id="ARBA00010202"/>
    </source>
</evidence>
<evidence type="ECO:0000313" key="14">
    <source>
        <dbReference type="Proteomes" id="UP000053352"/>
    </source>
</evidence>
<feature type="binding site" evidence="11">
    <location>
        <begin position="88"/>
        <end position="98"/>
    </location>
    <ligand>
        <name>ATP</name>
        <dbReference type="ChEBI" id="CHEBI:30616"/>
    </ligand>
</feature>
<evidence type="ECO:0000256" key="4">
    <source>
        <dbReference type="ARBA" id="ARBA00013853"/>
    </source>
</evidence>
<evidence type="ECO:0000259" key="12">
    <source>
        <dbReference type="Pfam" id="PF00288"/>
    </source>
</evidence>
<name>A0A0V8RWK4_PYROC</name>
<comment type="similarity">
    <text evidence="2 11">Belongs to the GHMP kinase family. Archaeal shikimate kinase subfamily.</text>
</comment>
<organism evidence="13 14">
    <name type="scientific">Pyrodictium occultum</name>
    <dbReference type="NCBI Taxonomy" id="2309"/>
    <lineage>
        <taxon>Archaea</taxon>
        <taxon>Thermoproteota</taxon>
        <taxon>Thermoprotei</taxon>
        <taxon>Desulfurococcales</taxon>
        <taxon>Pyrodictiaceae</taxon>
        <taxon>Pyrodictium</taxon>
    </lineage>
</organism>
<keyword evidence="11" id="KW-0808">Transferase</keyword>
<dbReference type="GO" id="GO:0009423">
    <property type="term" value="P:chorismate biosynthetic process"/>
    <property type="evidence" value="ECO:0007669"/>
    <property type="project" value="UniProtKB-UniRule"/>
</dbReference>
<keyword evidence="14" id="KW-1185">Reference proteome</keyword>
<evidence type="ECO:0000256" key="10">
    <source>
        <dbReference type="ARBA" id="ARBA00048567"/>
    </source>
</evidence>
<dbReference type="GO" id="GO:0009073">
    <property type="term" value="P:aromatic amino acid family biosynthetic process"/>
    <property type="evidence" value="ECO:0007669"/>
    <property type="project" value="UniProtKB-KW"/>
</dbReference>
<dbReference type="RefSeq" id="WP_058371097.1">
    <property type="nucleotide sequence ID" value="NZ_LNTB01000001.1"/>
</dbReference>
<dbReference type="GO" id="GO:0005524">
    <property type="term" value="F:ATP binding"/>
    <property type="evidence" value="ECO:0007669"/>
    <property type="project" value="UniProtKB-UniRule"/>
</dbReference>
<dbReference type="Gene3D" id="3.30.230.10">
    <property type="match status" value="1"/>
</dbReference>
<keyword evidence="8 11" id="KW-0067">ATP-binding</keyword>
<dbReference type="InterPro" id="IPR014721">
    <property type="entry name" value="Ribsml_uS5_D2-typ_fold_subgr"/>
</dbReference>
<dbReference type="InterPro" id="IPR010189">
    <property type="entry name" value="SK_arc"/>
</dbReference>
<dbReference type="Proteomes" id="UP000053352">
    <property type="component" value="Unassembled WGS sequence"/>
</dbReference>
<keyword evidence="9 11" id="KW-0057">Aromatic amino acid biosynthesis</keyword>
<dbReference type="InterPro" id="IPR020568">
    <property type="entry name" value="Ribosomal_Su5_D2-typ_SF"/>
</dbReference>
<evidence type="ECO:0000256" key="5">
    <source>
        <dbReference type="ARBA" id="ARBA00022605"/>
    </source>
</evidence>
<evidence type="ECO:0000256" key="3">
    <source>
        <dbReference type="ARBA" id="ARBA00012154"/>
    </source>
</evidence>
<comment type="catalytic activity">
    <reaction evidence="10 11">
        <text>shikimate + ATP = 3-phosphoshikimate + ADP + H(+)</text>
        <dbReference type="Rhea" id="RHEA:13121"/>
        <dbReference type="ChEBI" id="CHEBI:15378"/>
        <dbReference type="ChEBI" id="CHEBI:30616"/>
        <dbReference type="ChEBI" id="CHEBI:36208"/>
        <dbReference type="ChEBI" id="CHEBI:145989"/>
        <dbReference type="ChEBI" id="CHEBI:456216"/>
        <dbReference type="EC" id="2.7.1.71"/>
    </reaction>
</comment>
<dbReference type="STRING" id="2309.CF15_06710"/>
<gene>
    <name evidence="11" type="primary">aroK</name>
    <name evidence="13" type="ORF">CF15_06710</name>
</gene>
<dbReference type="InterPro" id="IPR006204">
    <property type="entry name" value="GHMP_kinase_N_dom"/>
</dbReference>